<keyword evidence="5" id="KW-0012">Acyltransferase</keyword>
<evidence type="ECO:0000256" key="6">
    <source>
        <dbReference type="ARBA" id="ARBA00048247"/>
    </source>
</evidence>
<protein>
    <recommendedName>
        <fullName evidence="9">MobA-like NTP transferase domain-containing protein</fullName>
    </recommendedName>
</protein>
<dbReference type="SUPFAM" id="SSF53448">
    <property type="entry name" value="Nucleotide-diphospho-sugar transferases"/>
    <property type="match status" value="1"/>
</dbReference>
<dbReference type="GO" id="GO:0003977">
    <property type="term" value="F:UDP-N-acetylglucosamine diphosphorylase activity"/>
    <property type="evidence" value="ECO:0007669"/>
    <property type="project" value="UniProtKB-EC"/>
</dbReference>
<keyword evidence="4" id="KW-0548">Nucleotidyltransferase</keyword>
<keyword evidence="3" id="KW-0808">Transferase</keyword>
<comment type="similarity">
    <text evidence="2">In the N-terminal section; belongs to the N-acetylglucosamine-1-phosphate uridyltransferase family.</text>
</comment>
<comment type="catalytic activity">
    <reaction evidence="6">
        <text>alpha-D-glucosamine 1-phosphate + acetyl-CoA = N-acetyl-alpha-D-glucosamine 1-phosphate + CoA + H(+)</text>
        <dbReference type="Rhea" id="RHEA:13725"/>
        <dbReference type="ChEBI" id="CHEBI:15378"/>
        <dbReference type="ChEBI" id="CHEBI:57287"/>
        <dbReference type="ChEBI" id="CHEBI:57288"/>
        <dbReference type="ChEBI" id="CHEBI:57776"/>
        <dbReference type="ChEBI" id="CHEBI:58516"/>
        <dbReference type="EC" id="2.3.1.157"/>
    </reaction>
</comment>
<evidence type="ECO:0000313" key="10">
    <source>
        <dbReference type="EMBL" id="PIR76329.1"/>
    </source>
</evidence>
<dbReference type="Proteomes" id="UP000231530">
    <property type="component" value="Unassembled WGS sequence"/>
</dbReference>
<accession>A0A2H0TVZ5</accession>
<organism evidence="10 11">
    <name type="scientific">Candidatus Magasanikbacteria bacterium CG10_big_fil_rev_8_21_14_0_10_42_10</name>
    <dbReference type="NCBI Taxonomy" id="1974649"/>
    <lineage>
        <taxon>Bacteria</taxon>
        <taxon>Candidatus Magasanikiibacteriota</taxon>
    </lineage>
</organism>
<feature type="domain" description="MobA-like NTP transferase" evidence="9">
    <location>
        <begin position="10"/>
        <end position="121"/>
    </location>
</feature>
<evidence type="ECO:0000256" key="7">
    <source>
        <dbReference type="ARBA" id="ARBA00048493"/>
    </source>
</evidence>
<dbReference type="InterPro" id="IPR029044">
    <property type="entry name" value="Nucleotide-diphossugar_trans"/>
</dbReference>
<evidence type="ECO:0000256" key="1">
    <source>
        <dbReference type="ARBA" id="ARBA00007707"/>
    </source>
</evidence>
<comment type="catalytic activity">
    <reaction evidence="7">
        <text>N-acetyl-alpha-D-glucosamine 1-phosphate + UTP + H(+) = UDP-N-acetyl-alpha-D-glucosamine + diphosphate</text>
        <dbReference type="Rhea" id="RHEA:13509"/>
        <dbReference type="ChEBI" id="CHEBI:15378"/>
        <dbReference type="ChEBI" id="CHEBI:33019"/>
        <dbReference type="ChEBI" id="CHEBI:46398"/>
        <dbReference type="ChEBI" id="CHEBI:57705"/>
        <dbReference type="ChEBI" id="CHEBI:57776"/>
        <dbReference type="EC" id="2.7.7.23"/>
    </reaction>
</comment>
<evidence type="ECO:0000259" key="9">
    <source>
        <dbReference type="Pfam" id="PF12804"/>
    </source>
</evidence>
<comment type="function">
    <text evidence="8">Catalyzes the last two sequential reactions in the de novo biosynthetic pathway for UDP-N-acetylglucosamine (UDP-GlcNAc). The C-terminal domain catalyzes the transfer of acetyl group from acetyl coenzyme A to glucosamine-1-phosphate (GlcN-1-P) to produce N-acetylglucosamine-1-phosphate (GlcNAc-1-P), which is converted into UDP-GlcNAc by the transfer of uridine 5-monophosphate (from uridine 5-triphosphate), a reaction catalyzed by the N-terminal domain.</text>
</comment>
<dbReference type="GO" id="GO:0019134">
    <property type="term" value="F:glucosamine-1-phosphate N-acetyltransferase activity"/>
    <property type="evidence" value="ECO:0007669"/>
    <property type="project" value="UniProtKB-EC"/>
</dbReference>
<comment type="similarity">
    <text evidence="1">In the C-terminal section; belongs to the transferase hexapeptide repeat family.</text>
</comment>
<evidence type="ECO:0000313" key="11">
    <source>
        <dbReference type="Proteomes" id="UP000231530"/>
    </source>
</evidence>
<dbReference type="InterPro" id="IPR050065">
    <property type="entry name" value="GlmU-like"/>
</dbReference>
<dbReference type="EMBL" id="PFBY01000032">
    <property type="protein sequence ID" value="PIR76329.1"/>
    <property type="molecule type" value="Genomic_DNA"/>
</dbReference>
<dbReference type="InterPro" id="IPR025877">
    <property type="entry name" value="MobA-like_NTP_Trfase"/>
</dbReference>
<sequence>MTTFSPKTGVVILAAGQGKRMKSNIPKVMHELHGKPMIGHMVDAVMASGVTDKPVVVVSPQSDLIRKYLGDKVEYAVQTQQLGTAHATAEAEEVMNTVDCVLVLYGDLPLLSSSTIETFTKFPKENIVMGTTTVQDFEGERKAFYSFGRILRDEQGHVINIREMKDCSPEELDIRELNTGLYSFPATWLWGHVKKTETNNAQGEHYLTDVIFMAMKEGLQIDTVNVPVKESFGISSQEDLAFAHSFTYSMEE</sequence>
<evidence type="ECO:0000256" key="3">
    <source>
        <dbReference type="ARBA" id="ARBA00022679"/>
    </source>
</evidence>
<dbReference type="PANTHER" id="PTHR43584">
    <property type="entry name" value="NUCLEOTIDYL TRANSFERASE"/>
    <property type="match status" value="1"/>
</dbReference>
<proteinExistence type="inferred from homology"/>
<dbReference type="AlphaFoldDB" id="A0A2H0TVZ5"/>
<dbReference type="Gene3D" id="3.90.550.10">
    <property type="entry name" value="Spore Coat Polysaccharide Biosynthesis Protein SpsA, Chain A"/>
    <property type="match status" value="1"/>
</dbReference>
<reference evidence="11" key="1">
    <citation type="submission" date="2017-09" db="EMBL/GenBank/DDBJ databases">
        <title>Depth-based differentiation of microbial function through sediment-hosted aquifers and enrichment of novel symbionts in the deep terrestrial subsurface.</title>
        <authorList>
            <person name="Probst A.J."/>
            <person name="Ladd B."/>
            <person name="Jarett J.K."/>
            <person name="Geller-Mcgrath D.E."/>
            <person name="Sieber C.M.K."/>
            <person name="Emerson J.B."/>
            <person name="Anantharaman K."/>
            <person name="Thomas B.C."/>
            <person name="Malmstrom R."/>
            <person name="Stieglmeier M."/>
            <person name="Klingl A."/>
            <person name="Woyke T."/>
            <person name="Ryan C.M."/>
            <person name="Banfield J.F."/>
        </authorList>
    </citation>
    <scope>NUCLEOTIDE SEQUENCE [LARGE SCALE GENOMIC DNA]</scope>
</reference>
<evidence type="ECO:0000256" key="8">
    <source>
        <dbReference type="ARBA" id="ARBA00049628"/>
    </source>
</evidence>
<dbReference type="CDD" id="cd02540">
    <property type="entry name" value="GT2_GlmU_N_bac"/>
    <property type="match status" value="1"/>
</dbReference>
<evidence type="ECO:0000256" key="4">
    <source>
        <dbReference type="ARBA" id="ARBA00022695"/>
    </source>
</evidence>
<evidence type="ECO:0000256" key="5">
    <source>
        <dbReference type="ARBA" id="ARBA00023315"/>
    </source>
</evidence>
<name>A0A2H0TVZ5_9BACT</name>
<evidence type="ECO:0000256" key="2">
    <source>
        <dbReference type="ARBA" id="ARBA00007947"/>
    </source>
</evidence>
<dbReference type="Pfam" id="PF12804">
    <property type="entry name" value="NTP_transf_3"/>
    <property type="match status" value="1"/>
</dbReference>
<comment type="caution">
    <text evidence="10">The sequence shown here is derived from an EMBL/GenBank/DDBJ whole genome shotgun (WGS) entry which is preliminary data.</text>
</comment>
<gene>
    <name evidence="10" type="ORF">COU32_02680</name>
</gene>
<dbReference type="PANTHER" id="PTHR43584:SF3">
    <property type="entry name" value="BIFUNCTIONAL PROTEIN GLMU"/>
    <property type="match status" value="1"/>
</dbReference>